<name>A0A0C2SM41_AMAMK</name>
<dbReference type="InParanoid" id="A0A0C2SM41"/>
<keyword evidence="2" id="KW-1185">Reference proteome</keyword>
<feature type="non-terminal residue" evidence="1">
    <location>
        <position position="1"/>
    </location>
</feature>
<evidence type="ECO:0000313" key="2">
    <source>
        <dbReference type="Proteomes" id="UP000054549"/>
    </source>
</evidence>
<evidence type="ECO:0000313" key="1">
    <source>
        <dbReference type="EMBL" id="KIL64280.1"/>
    </source>
</evidence>
<accession>A0A0C2SM41</accession>
<gene>
    <name evidence="1" type="ORF">M378DRAFT_163543</name>
</gene>
<sequence length="58" mass="6514">PPTPLSAHGKGLHIQLVEKEVHEDIHQSLETCLGCFFCRPGPRKAPRSNDDPRIRISE</sequence>
<reference evidence="1 2" key="1">
    <citation type="submission" date="2014-04" db="EMBL/GenBank/DDBJ databases">
        <title>Evolutionary Origins and Diversification of the Mycorrhizal Mutualists.</title>
        <authorList>
            <consortium name="DOE Joint Genome Institute"/>
            <consortium name="Mycorrhizal Genomics Consortium"/>
            <person name="Kohler A."/>
            <person name="Kuo A."/>
            <person name="Nagy L.G."/>
            <person name="Floudas D."/>
            <person name="Copeland A."/>
            <person name="Barry K.W."/>
            <person name="Cichocki N."/>
            <person name="Veneault-Fourrey C."/>
            <person name="LaButti K."/>
            <person name="Lindquist E.A."/>
            <person name="Lipzen A."/>
            <person name="Lundell T."/>
            <person name="Morin E."/>
            <person name="Murat C."/>
            <person name="Riley R."/>
            <person name="Ohm R."/>
            <person name="Sun H."/>
            <person name="Tunlid A."/>
            <person name="Henrissat B."/>
            <person name="Grigoriev I.V."/>
            <person name="Hibbett D.S."/>
            <person name="Martin F."/>
        </authorList>
    </citation>
    <scope>NUCLEOTIDE SEQUENCE [LARGE SCALE GENOMIC DNA]</scope>
    <source>
        <strain evidence="1 2">Koide BX008</strain>
    </source>
</reference>
<dbReference type="HOGENOM" id="CLU_2984377_0_0_1"/>
<organism evidence="1 2">
    <name type="scientific">Amanita muscaria (strain Koide BX008)</name>
    <dbReference type="NCBI Taxonomy" id="946122"/>
    <lineage>
        <taxon>Eukaryota</taxon>
        <taxon>Fungi</taxon>
        <taxon>Dikarya</taxon>
        <taxon>Basidiomycota</taxon>
        <taxon>Agaricomycotina</taxon>
        <taxon>Agaricomycetes</taxon>
        <taxon>Agaricomycetidae</taxon>
        <taxon>Agaricales</taxon>
        <taxon>Pluteineae</taxon>
        <taxon>Amanitaceae</taxon>
        <taxon>Amanita</taxon>
    </lineage>
</organism>
<dbReference type="Proteomes" id="UP000054549">
    <property type="component" value="Unassembled WGS sequence"/>
</dbReference>
<protein>
    <submittedName>
        <fullName evidence="1">Uncharacterized protein</fullName>
    </submittedName>
</protein>
<dbReference type="AlphaFoldDB" id="A0A0C2SM41"/>
<proteinExistence type="predicted"/>
<dbReference type="EMBL" id="KN818251">
    <property type="protein sequence ID" value="KIL64280.1"/>
    <property type="molecule type" value="Genomic_DNA"/>
</dbReference>